<dbReference type="EMBL" id="AALC02000121">
    <property type="protein sequence ID" value="EEQ04734.1"/>
    <property type="molecule type" value="Genomic_DNA"/>
</dbReference>
<dbReference type="RefSeq" id="WP_005280045.1">
    <property type="nucleotide sequence ID" value="NZ_AALC02000121.1"/>
</dbReference>
<gene>
    <name evidence="2" type="ORF">yberc0001_38790</name>
</gene>
<reference evidence="2" key="1">
    <citation type="submission" date="2008-12" db="EMBL/GenBank/DDBJ databases">
        <title>Annotation of the Yersinia bercovieri ATCC 43970 genome.</title>
        <authorList>
            <person name="Read T.D."/>
            <person name="Akmal A."/>
            <person name="Bishop-Lilly K."/>
            <person name="Chen P.E."/>
            <person name="Cook C."/>
            <person name="Kiley M.P."/>
            <person name="Lentz S."/>
            <person name="Mateczun A."/>
            <person name="Nagarajan N."/>
            <person name="Nolan N."/>
            <person name="Osborne B.I."/>
            <person name="Pop M."/>
            <person name="Sozhamannan S."/>
            <person name="Stewart A.C."/>
            <person name="Sulakvelidze A."/>
            <person name="Thomason B."/>
            <person name="Willner K."/>
            <person name="Zwick M.E."/>
        </authorList>
    </citation>
    <scope>NUCLEOTIDE SEQUENCE [LARGE SCALE GENOMIC DNA]</scope>
    <source>
        <strain evidence="2">ATCC 43970</strain>
    </source>
</reference>
<proteinExistence type="predicted"/>
<feature type="coiled-coil region" evidence="1">
    <location>
        <begin position="108"/>
        <end position="135"/>
    </location>
</feature>
<evidence type="ECO:0000313" key="2">
    <source>
        <dbReference type="EMBL" id="EEQ04734.1"/>
    </source>
</evidence>
<name>A0ABP2DXF4_YERBE</name>
<comment type="caution">
    <text evidence="2">The sequence shown here is derived from an EMBL/GenBank/DDBJ whole genome shotgun (WGS) entry which is preliminary data.</text>
</comment>
<evidence type="ECO:0000256" key="1">
    <source>
        <dbReference type="SAM" id="Coils"/>
    </source>
</evidence>
<organism evidence="2 3">
    <name type="scientific">Yersinia bercovieri ATCC 43970</name>
    <dbReference type="NCBI Taxonomy" id="349968"/>
    <lineage>
        <taxon>Bacteria</taxon>
        <taxon>Pseudomonadati</taxon>
        <taxon>Pseudomonadota</taxon>
        <taxon>Gammaproteobacteria</taxon>
        <taxon>Enterobacterales</taxon>
        <taxon>Yersiniaceae</taxon>
        <taxon>Yersinia</taxon>
    </lineage>
</organism>
<sequence>MVNKMNSADSENTNKDQPLQYIATPYKLYSYGEEHGKMHKLYAEYYLGTALTISDAVKIIERIHKENLYEIGSDITIFMPMSFEIIDRQGDRVLCGQSYRKSILWVAAATTCEEIDVINEKINKLENSANVALRTDYNLADYIRNQSQEVGHAIVGYRYRENSEVRDIVLKSERDFIIATGIIKEISFAEYHSALKVIDNNTIINNGEYIAFEIKSNDELSTSKYTYVFIDEVYLVVKTRDIDAHESILELIRGFLELKSKEKNEGLFWDCIEESLESWKIKHL</sequence>
<evidence type="ECO:0000313" key="3">
    <source>
        <dbReference type="Proteomes" id="UP000010319"/>
    </source>
</evidence>
<keyword evidence="1" id="KW-0175">Coiled coil</keyword>
<accession>A0ABP2DXF4</accession>
<dbReference type="Proteomes" id="UP000010319">
    <property type="component" value="Unassembled WGS sequence"/>
</dbReference>
<protein>
    <submittedName>
        <fullName evidence="2">Aconitate hydratase</fullName>
    </submittedName>
</protein>
<keyword evidence="3" id="KW-1185">Reference proteome</keyword>